<proteinExistence type="predicted"/>
<dbReference type="InterPro" id="IPR003607">
    <property type="entry name" value="HD/PDEase_dom"/>
</dbReference>
<evidence type="ECO:0000313" key="2">
    <source>
        <dbReference type="EMBL" id="KDR94738.1"/>
    </source>
</evidence>
<sequence length="362" mass="40836">MRFVPMNSVRKGAVIAKPLIDSNGSLLLKEGVILSDPIIQKIQDKGYKSIYVKDDYSQGDIEDVIKPEIRRKVTNKIKDTFEFFAKNQGRETQNSAQIYKNLDELYDMSKAIVDDLFNQKDIMISMVDIKSMDNYTYSHSVNVAVLSLVIGIAAQLTKNELYEITMGAMLHDIGKIFVPKEILNKPGKLTDEEFKIIQQHTVKGYEYISQNSSIKATTKIIALQHHLNMDGSGYPSGNKLSQIHKFSRIVSIADIYDALTSDRSYRKAFAPSEAIEYIMSLASSKLDIDYVKVFVKKIIPYPVGTIVMLSNGETAVVKKLNEGFPMRPVVELIINGKLTDEKIDLMEMNNQVIKEIVYEISG</sequence>
<evidence type="ECO:0000259" key="1">
    <source>
        <dbReference type="PROSITE" id="PS51832"/>
    </source>
</evidence>
<dbReference type="eggNOG" id="COG2206">
    <property type="taxonomic scope" value="Bacteria"/>
</dbReference>
<dbReference type="Gene3D" id="1.10.3210.10">
    <property type="entry name" value="Hypothetical protein af1432"/>
    <property type="match status" value="1"/>
</dbReference>
<name>A0A069RD98_PEPLI</name>
<dbReference type="PANTHER" id="PTHR43155">
    <property type="entry name" value="CYCLIC DI-GMP PHOSPHODIESTERASE PA4108-RELATED"/>
    <property type="match status" value="1"/>
</dbReference>
<evidence type="ECO:0000313" key="3">
    <source>
        <dbReference type="Proteomes" id="UP000027946"/>
    </source>
</evidence>
<dbReference type="SUPFAM" id="SSF109604">
    <property type="entry name" value="HD-domain/PDEase-like"/>
    <property type="match status" value="1"/>
</dbReference>
<dbReference type="SMART" id="SM00471">
    <property type="entry name" value="HDc"/>
    <property type="match status" value="1"/>
</dbReference>
<dbReference type="CDD" id="cd00077">
    <property type="entry name" value="HDc"/>
    <property type="match status" value="1"/>
</dbReference>
<accession>A0A069RD98</accession>
<dbReference type="InterPro" id="IPR037522">
    <property type="entry name" value="HD_GYP_dom"/>
</dbReference>
<keyword evidence="2" id="KW-0378">Hydrolase</keyword>
<feature type="domain" description="HD-GYP" evidence="1">
    <location>
        <begin position="114"/>
        <end position="310"/>
    </location>
</feature>
<dbReference type="AlphaFoldDB" id="A0A069RD98"/>
<organism evidence="2 3">
    <name type="scientific">Peptoclostridium litorale DSM 5388</name>
    <dbReference type="NCBI Taxonomy" id="1121324"/>
    <lineage>
        <taxon>Bacteria</taxon>
        <taxon>Bacillati</taxon>
        <taxon>Bacillota</taxon>
        <taxon>Clostridia</taxon>
        <taxon>Peptostreptococcales</taxon>
        <taxon>Peptoclostridiaceae</taxon>
        <taxon>Peptoclostridium</taxon>
    </lineage>
</organism>
<dbReference type="STRING" id="1121324.CLIT_13c00600"/>
<dbReference type="Proteomes" id="UP000027946">
    <property type="component" value="Unassembled WGS sequence"/>
</dbReference>
<reference evidence="2 3" key="1">
    <citation type="submission" date="2014-03" db="EMBL/GenBank/DDBJ databases">
        <title>Genome sequence of Clostridium litorale W6, DSM 5388.</title>
        <authorList>
            <person name="Poehlein A."/>
            <person name="Jagirdar A."/>
            <person name="Khonsari B."/>
            <person name="Chibani C.M."/>
            <person name="Gutierrez Gutierrez D.A."/>
            <person name="Davydova E."/>
            <person name="Alghaithi H.S."/>
            <person name="Nair K.P."/>
            <person name="Dhamotharan K."/>
            <person name="Chandran L."/>
            <person name="G W."/>
            <person name="Daniel R."/>
        </authorList>
    </citation>
    <scope>NUCLEOTIDE SEQUENCE [LARGE SCALE GENOMIC DNA]</scope>
    <source>
        <strain evidence="2 3">W6</strain>
    </source>
</reference>
<dbReference type="PROSITE" id="PS51832">
    <property type="entry name" value="HD_GYP"/>
    <property type="match status" value="1"/>
</dbReference>
<gene>
    <name evidence="2" type="ORF">CLIT_13c00600</name>
</gene>
<dbReference type="RefSeq" id="WP_038265826.1">
    <property type="nucleotide sequence ID" value="NZ_FSRH01000005.1"/>
</dbReference>
<protein>
    <submittedName>
        <fullName evidence="2">HD-GYP hydrolase domain-containing protein</fullName>
    </submittedName>
</protein>
<dbReference type="Pfam" id="PF13487">
    <property type="entry name" value="HD_5"/>
    <property type="match status" value="1"/>
</dbReference>
<keyword evidence="3" id="KW-1185">Reference proteome</keyword>
<dbReference type="PANTHER" id="PTHR43155:SF2">
    <property type="entry name" value="CYCLIC DI-GMP PHOSPHODIESTERASE PA4108"/>
    <property type="match status" value="1"/>
</dbReference>
<dbReference type="EMBL" id="JJMM01000013">
    <property type="protein sequence ID" value="KDR94738.1"/>
    <property type="molecule type" value="Genomic_DNA"/>
</dbReference>
<dbReference type="OrthoDB" id="9804747at2"/>
<comment type="caution">
    <text evidence="2">The sequence shown here is derived from an EMBL/GenBank/DDBJ whole genome shotgun (WGS) entry which is preliminary data.</text>
</comment>
<dbReference type="GO" id="GO:0016787">
    <property type="term" value="F:hydrolase activity"/>
    <property type="evidence" value="ECO:0007669"/>
    <property type="project" value="UniProtKB-KW"/>
</dbReference>